<reference evidence="6" key="1">
    <citation type="submission" date="2021-01" db="EMBL/GenBank/DDBJ databases">
        <authorList>
            <person name="Corre E."/>
            <person name="Pelletier E."/>
            <person name="Niang G."/>
            <person name="Scheremetjew M."/>
            <person name="Finn R."/>
            <person name="Kale V."/>
            <person name="Holt S."/>
            <person name="Cochrane G."/>
            <person name="Meng A."/>
            <person name="Brown T."/>
            <person name="Cohen L."/>
        </authorList>
    </citation>
    <scope>NUCLEOTIDE SEQUENCE</scope>
    <source>
        <strain evidence="6">CCCM811</strain>
    </source>
</reference>
<evidence type="ECO:0000259" key="5">
    <source>
        <dbReference type="PROSITE" id="PS50112"/>
    </source>
</evidence>
<feature type="compositionally biased region" description="Low complexity" evidence="3">
    <location>
        <begin position="701"/>
        <end position="717"/>
    </location>
</feature>
<feature type="domain" description="Zn(2)-C6 fungal-type" evidence="4">
    <location>
        <begin position="163"/>
        <end position="192"/>
    </location>
</feature>
<feature type="region of interest" description="Disordered" evidence="3">
    <location>
        <begin position="30"/>
        <end position="59"/>
    </location>
</feature>
<dbReference type="InterPro" id="IPR036864">
    <property type="entry name" value="Zn2-C6_fun-type_DNA-bd_sf"/>
</dbReference>
<organism evidence="6">
    <name type="scientific">Lotharella globosa</name>
    <dbReference type="NCBI Taxonomy" id="91324"/>
    <lineage>
        <taxon>Eukaryota</taxon>
        <taxon>Sar</taxon>
        <taxon>Rhizaria</taxon>
        <taxon>Cercozoa</taxon>
        <taxon>Chlorarachniophyceae</taxon>
        <taxon>Lotharella</taxon>
    </lineage>
</organism>
<dbReference type="SUPFAM" id="SSF57701">
    <property type="entry name" value="Zn2/Cys6 DNA-binding domain"/>
    <property type="match status" value="1"/>
</dbReference>
<feature type="compositionally biased region" description="Basic and acidic residues" evidence="3">
    <location>
        <begin position="39"/>
        <end position="59"/>
    </location>
</feature>
<dbReference type="Gene3D" id="3.30.450.20">
    <property type="entry name" value="PAS domain"/>
    <property type="match status" value="1"/>
</dbReference>
<feature type="compositionally biased region" description="Basic residues" evidence="3">
    <location>
        <begin position="194"/>
        <end position="207"/>
    </location>
</feature>
<feature type="region of interest" description="Disordered" evidence="3">
    <location>
        <begin position="698"/>
        <end position="717"/>
    </location>
</feature>
<dbReference type="InterPro" id="IPR001138">
    <property type="entry name" value="Zn2Cys6_DnaBD"/>
</dbReference>
<dbReference type="InterPro" id="IPR000014">
    <property type="entry name" value="PAS"/>
</dbReference>
<feature type="region of interest" description="Disordered" evidence="3">
    <location>
        <begin position="194"/>
        <end position="228"/>
    </location>
</feature>
<evidence type="ECO:0000313" key="6">
    <source>
        <dbReference type="EMBL" id="CAE0670801.1"/>
    </source>
</evidence>
<sequence length="717" mass="76456">MSAGKTSLNGTTSALAESLEIPEAWATPAPAVATADAGGADKGKDASAKAGGDAKKDAKVKVENSTPFVALYQSPNGILAWPGGTALNGLGNLPSALPTVPLSSFGNLPTLANNGTNSSLTQATLSMLNTYQTGQAAAMMRFQNAAANMFGGTMKRFNRTPVACVVCHKAKSTCDSNRPCARCSRLGKAHLCKDRPHKKKGRPPKKRVSSETDNTESQKAKRKATVKAESIPISAQSSSNELLKSVFADTTANGTGGLAAAVGMVAGVKSTSSSTGAAAMDSFDSILENAFNNRMDTTKDVVGSIAKARTPDTLAAPPKAKDAKSSGSGDATASGVTDFAHVAESVDRYLWDEVIDDMSSFFIKHPEALSNELAALYAGSNSRGTGTPFQTSVMDLPAGTQVLSPLFCIYLTYMSYYLNPDQFTALQKRLGVLGVIIPNLYSCPIRKFDTSIAKGVKDIKAIAPVFRFRWCRKKPSVGITKELNFPMATLKVSFYRSSNPRTFLLFIRVNDEFEKVFGYKQSEVVRMSTKPFYYRLIHPKDWKKQLSLEMSMLLNKRRRFNTFIQCLCKWKEEICCLETFQFHFNNQDLLTHFTITFSPLPKYLFEKDTKSKTPVGPAAPPAKPASKNAAAPTPKVPTAAPASVPIAVATATAPATAGATPVVAAAPLATNVFAAINGVGSPPLLPQASVVVKKEPIASESLTDTSKGDSKTTTSFL</sequence>
<proteinExistence type="predicted"/>
<dbReference type="InterPro" id="IPR035965">
    <property type="entry name" value="PAS-like_dom_sf"/>
</dbReference>
<dbReference type="SUPFAM" id="SSF55785">
    <property type="entry name" value="PYP-like sensor domain (PAS domain)"/>
    <property type="match status" value="1"/>
</dbReference>
<dbReference type="CDD" id="cd00067">
    <property type="entry name" value="GAL4"/>
    <property type="match status" value="1"/>
</dbReference>
<feature type="region of interest" description="Disordered" evidence="3">
    <location>
        <begin position="614"/>
        <end position="636"/>
    </location>
</feature>
<dbReference type="InterPro" id="IPR050335">
    <property type="entry name" value="ERT1_acuK_gluconeogen_tf"/>
</dbReference>
<evidence type="ECO:0000256" key="2">
    <source>
        <dbReference type="ARBA" id="ARBA00023242"/>
    </source>
</evidence>
<keyword evidence="2" id="KW-0539">Nucleus</keyword>
<dbReference type="PROSITE" id="PS50112">
    <property type="entry name" value="PAS"/>
    <property type="match status" value="1"/>
</dbReference>
<dbReference type="EMBL" id="HBIV01031470">
    <property type="protein sequence ID" value="CAE0670801.1"/>
    <property type="molecule type" value="Transcribed_RNA"/>
</dbReference>
<evidence type="ECO:0000256" key="1">
    <source>
        <dbReference type="ARBA" id="ARBA00022723"/>
    </source>
</evidence>
<evidence type="ECO:0008006" key="7">
    <source>
        <dbReference type="Google" id="ProtNLM"/>
    </source>
</evidence>
<dbReference type="GO" id="GO:0000981">
    <property type="term" value="F:DNA-binding transcription factor activity, RNA polymerase II-specific"/>
    <property type="evidence" value="ECO:0007669"/>
    <property type="project" value="InterPro"/>
</dbReference>
<feature type="region of interest" description="Disordered" evidence="3">
    <location>
        <begin position="312"/>
        <end position="334"/>
    </location>
</feature>
<dbReference type="Gene3D" id="4.10.240.10">
    <property type="entry name" value="Zn(2)-C6 fungal-type DNA-binding domain"/>
    <property type="match status" value="1"/>
</dbReference>
<dbReference type="PANTHER" id="PTHR47659:SF7">
    <property type="entry name" value="FUNGAL TRANSCRIPTIONAL REGULATORY PROTEIN, N-TERMINAL DOMAIN-CONTAINING PROTEIN"/>
    <property type="match status" value="1"/>
</dbReference>
<dbReference type="PROSITE" id="PS00463">
    <property type="entry name" value="ZN2_CY6_FUNGAL_1"/>
    <property type="match status" value="1"/>
</dbReference>
<keyword evidence="1" id="KW-0479">Metal-binding</keyword>
<evidence type="ECO:0000259" key="4">
    <source>
        <dbReference type="PROSITE" id="PS50048"/>
    </source>
</evidence>
<dbReference type="PANTHER" id="PTHR47659">
    <property type="entry name" value="ZN(II)2CYS6 TRANSCRIPTION FACTOR (EUROFUNG)-RELATED"/>
    <property type="match status" value="1"/>
</dbReference>
<dbReference type="GO" id="GO:0008270">
    <property type="term" value="F:zinc ion binding"/>
    <property type="evidence" value="ECO:0007669"/>
    <property type="project" value="InterPro"/>
</dbReference>
<evidence type="ECO:0000256" key="3">
    <source>
        <dbReference type="SAM" id="MobiDB-lite"/>
    </source>
</evidence>
<name>A0A6V3PSM4_9EUKA</name>
<dbReference type="PROSITE" id="PS50048">
    <property type="entry name" value="ZN2_CY6_FUNGAL_2"/>
    <property type="match status" value="1"/>
</dbReference>
<feature type="domain" description="PAS" evidence="5">
    <location>
        <begin position="506"/>
        <end position="557"/>
    </location>
</feature>
<dbReference type="AlphaFoldDB" id="A0A6V3PSM4"/>
<gene>
    <name evidence="6" type="ORF">LGLO00237_LOCUS22441</name>
</gene>
<feature type="compositionally biased region" description="Low complexity" evidence="3">
    <location>
        <begin position="624"/>
        <end position="636"/>
    </location>
</feature>
<accession>A0A6V3PSM4</accession>
<dbReference type="SMART" id="SM00066">
    <property type="entry name" value="GAL4"/>
    <property type="match status" value="1"/>
</dbReference>
<protein>
    <recommendedName>
        <fullName evidence="7">Zn(2)-C6 fungal-type domain-containing protein</fullName>
    </recommendedName>
</protein>